<feature type="domain" description="EfeO-type cupredoxin-like" evidence="1">
    <location>
        <begin position="18"/>
        <end position="109"/>
    </location>
</feature>
<protein>
    <recommendedName>
        <fullName evidence="1">EfeO-type cupredoxin-like domain-containing protein</fullName>
    </recommendedName>
</protein>
<sequence length="110" mass="11591">MLAILLSVGLAGCAAGKPPVVPSDDDAKVAVTVRVVDNSFEPSEITIDAGQAVNWVFEGPSSEHDVVADDGSFVSELMRSGSYTHVFTDAGSFDYLCSTHPEMRGNVTVE</sequence>
<name>A0A0D0IM89_9MICO</name>
<dbReference type="PANTHER" id="PTHR36507:SF1">
    <property type="entry name" value="BLL1555 PROTEIN"/>
    <property type="match status" value="1"/>
</dbReference>
<dbReference type="SUPFAM" id="SSF49503">
    <property type="entry name" value="Cupredoxins"/>
    <property type="match status" value="1"/>
</dbReference>
<dbReference type="Gene3D" id="2.60.40.420">
    <property type="entry name" value="Cupredoxins - blue copper proteins"/>
    <property type="match status" value="1"/>
</dbReference>
<comment type="caution">
    <text evidence="2">The sequence shown here is derived from an EMBL/GenBank/DDBJ whole genome shotgun (WGS) entry which is preliminary data.</text>
</comment>
<gene>
    <name evidence="2" type="ORF">SD72_07800</name>
</gene>
<proteinExistence type="predicted"/>
<keyword evidence="3" id="KW-1185">Reference proteome</keyword>
<evidence type="ECO:0000259" key="1">
    <source>
        <dbReference type="Pfam" id="PF13473"/>
    </source>
</evidence>
<dbReference type="InterPro" id="IPR052721">
    <property type="entry name" value="ET_Amicyanin"/>
</dbReference>
<dbReference type="InterPro" id="IPR008972">
    <property type="entry name" value="Cupredoxin"/>
</dbReference>
<evidence type="ECO:0000313" key="3">
    <source>
        <dbReference type="Proteomes" id="UP000032120"/>
    </source>
</evidence>
<reference evidence="2 3" key="1">
    <citation type="submission" date="2015-01" db="EMBL/GenBank/DDBJ databases">
        <title>Draft genome sequence of Leucobacter komagatae strain VKM ST2845.</title>
        <authorList>
            <person name="Karlyshev A.V."/>
            <person name="Kudryashova E.B."/>
        </authorList>
    </citation>
    <scope>NUCLEOTIDE SEQUENCE [LARGE SCALE GENOMIC DNA]</scope>
    <source>
        <strain evidence="2 3">VKM ST2845</strain>
    </source>
</reference>
<dbReference type="Pfam" id="PF13473">
    <property type="entry name" value="Cupredoxin_1"/>
    <property type="match status" value="1"/>
</dbReference>
<dbReference type="AlphaFoldDB" id="A0A0D0IM89"/>
<dbReference type="EMBL" id="JXSQ01000008">
    <property type="protein sequence ID" value="KIP52709.1"/>
    <property type="molecule type" value="Genomic_DNA"/>
</dbReference>
<dbReference type="InterPro" id="IPR028096">
    <property type="entry name" value="EfeO_Cupredoxin"/>
</dbReference>
<organism evidence="2 3">
    <name type="scientific">Leucobacter komagatae</name>
    <dbReference type="NCBI Taxonomy" id="55969"/>
    <lineage>
        <taxon>Bacteria</taxon>
        <taxon>Bacillati</taxon>
        <taxon>Actinomycetota</taxon>
        <taxon>Actinomycetes</taxon>
        <taxon>Micrococcales</taxon>
        <taxon>Microbacteriaceae</taxon>
        <taxon>Leucobacter</taxon>
    </lineage>
</organism>
<accession>A0A0D0IM89</accession>
<evidence type="ECO:0000313" key="2">
    <source>
        <dbReference type="EMBL" id="KIP52709.1"/>
    </source>
</evidence>
<dbReference type="Proteomes" id="UP000032120">
    <property type="component" value="Unassembled WGS sequence"/>
</dbReference>
<dbReference type="PANTHER" id="PTHR36507">
    <property type="entry name" value="BLL1555 PROTEIN"/>
    <property type="match status" value="1"/>
</dbReference>